<organism evidence="2 3">
    <name type="scientific">Aliikangiella maris</name>
    <dbReference type="NCBI Taxonomy" id="3162458"/>
    <lineage>
        <taxon>Bacteria</taxon>
        <taxon>Pseudomonadati</taxon>
        <taxon>Pseudomonadota</taxon>
        <taxon>Gammaproteobacteria</taxon>
        <taxon>Oceanospirillales</taxon>
        <taxon>Pleioneaceae</taxon>
        <taxon>Aliikangiella</taxon>
    </lineage>
</organism>
<keyword evidence="3" id="KW-1185">Reference proteome</keyword>
<evidence type="ECO:0000313" key="3">
    <source>
        <dbReference type="Proteomes" id="UP001554427"/>
    </source>
</evidence>
<sequence length="165" mass="18381">MDLTEYTKRTFWVSLLGAVILMLSSHCLMADTIAHLELDKNFGVNGFASLNVSESDNKNQGATTSFEQADGKLLIAVNTIGGQLVLMRLLVDGSLDTSFNTTGKLYMTNADDVIAFSLQKLQDGKLLLGYLDYDQSKYRLLFNRFSMNGDFDKIALEYKVVSNLR</sequence>
<proteinExistence type="predicted"/>
<protein>
    <submittedName>
        <fullName evidence="2">Uncharacterized protein</fullName>
    </submittedName>
</protein>
<dbReference type="Pfam" id="PF17164">
    <property type="entry name" value="DUF5122"/>
    <property type="match status" value="1"/>
</dbReference>
<keyword evidence="1" id="KW-0732">Signal</keyword>
<evidence type="ECO:0000256" key="1">
    <source>
        <dbReference type="SAM" id="SignalP"/>
    </source>
</evidence>
<dbReference type="Gene3D" id="2.80.10.50">
    <property type="match status" value="1"/>
</dbReference>
<comment type="caution">
    <text evidence="2">The sequence shown here is derived from an EMBL/GenBank/DDBJ whole genome shotgun (WGS) entry which is preliminary data.</text>
</comment>
<name>A0ABV3MLR1_9GAMM</name>
<evidence type="ECO:0000313" key="2">
    <source>
        <dbReference type="EMBL" id="MEW4364995.1"/>
    </source>
</evidence>
<dbReference type="InterPro" id="IPR013431">
    <property type="entry name" value="Delta_60_rpt"/>
</dbReference>
<dbReference type="RefSeq" id="WP_353896070.1">
    <property type="nucleotide sequence ID" value="NZ_JBEVCJ010000010.1"/>
</dbReference>
<reference evidence="2 3" key="1">
    <citation type="submission" date="2024-06" db="EMBL/GenBank/DDBJ databases">
        <title>Aliikangiella maris sp. nov., sp. nov., a phycosphere bacterium isolated from seawater and ecosystem role in Phaeocystis globosa blooms.</title>
        <authorList>
            <person name="Li F."/>
        </authorList>
    </citation>
    <scope>NUCLEOTIDE SEQUENCE [LARGE SCALE GENOMIC DNA]</scope>
    <source>
        <strain evidence="2 3">GXAS 306</strain>
    </source>
</reference>
<feature type="signal peptide" evidence="1">
    <location>
        <begin position="1"/>
        <end position="30"/>
    </location>
</feature>
<dbReference type="EMBL" id="JBFDAH010000005">
    <property type="protein sequence ID" value="MEW4364995.1"/>
    <property type="molecule type" value="Genomic_DNA"/>
</dbReference>
<feature type="chain" id="PRO_5045375384" evidence="1">
    <location>
        <begin position="31"/>
        <end position="165"/>
    </location>
</feature>
<gene>
    <name evidence="2" type="ORF">ABVT42_05945</name>
</gene>
<dbReference type="Proteomes" id="UP001554427">
    <property type="component" value="Unassembled WGS sequence"/>
</dbReference>
<accession>A0ABV3MLR1</accession>